<keyword evidence="8" id="KW-1185">Reference proteome</keyword>
<evidence type="ECO:0000256" key="4">
    <source>
        <dbReference type="ARBA" id="ARBA00022525"/>
    </source>
</evidence>
<dbReference type="PROSITE" id="PS00256">
    <property type="entry name" value="AKH"/>
    <property type="match status" value="1"/>
</dbReference>
<dbReference type="GO" id="GO:0031409">
    <property type="term" value="F:pigment binding"/>
    <property type="evidence" value="ECO:0007669"/>
    <property type="project" value="UniProtKB-KW"/>
</dbReference>
<dbReference type="GO" id="GO:0005576">
    <property type="term" value="C:extracellular region"/>
    <property type="evidence" value="ECO:0007669"/>
    <property type="project" value="UniProtKB-SubCell"/>
</dbReference>
<keyword evidence="3" id="KW-0608">Pigment</keyword>
<dbReference type="Pfam" id="PF06377">
    <property type="entry name" value="Adipokin_hormo"/>
    <property type="match status" value="1"/>
</dbReference>
<dbReference type="AlphaFoldDB" id="A0A5B7DVR2"/>
<sequence length="134" mass="13493">MSLLPFSCVIGSPITSPSLPFLLPQVRRAGVTLLVVALVVVALVSSVSAQLNFSPGWGKRAAAASGNNGGVGEAVSGLHPSVVGAPGGVVPPGSSSSSGDSCGPIPVSAVMHIYRLIRSEAVRLVQCQDEEYLG</sequence>
<dbReference type="EMBL" id="VSRR010001414">
    <property type="protein sequence ID" value="MPC25086.1"/>
    <property type="molecule type" value="Genomic_DNA"/>
</dbReference>
<gene>
    <name evidence="7" type="primary">RPCH</name>
    <name evidence="7" type="ORF">E2C01_018186</name>
</gene>
<dbReference type="InterPro" id="IPR010475">
    <property type="entry name" value="AKH/RPCH_hormone"/>
</dbReference>
<keyword evidence="4" id="KW-0964">Secreted</keyword>
<keyword evidence="6" id="KW-1133">Transmembrane helix</keyword>
<evidence type="ECO:0000256" key="3">
    <source>
        <dbReference type="ARBA" id="ARBA00022474"/>
    </source>
</evidence>
<comment type="function">
    <text evidence="1">This hormone adapts the animal to light backgrounds by stimulating concentration of the pigment of its red body-chromatophores.</text>
</comment>
<keyword evidence="6" id="KW-0472">Membrane</keyword>
<evidence type="ECO:0000256" key="2">
    <source>
        <dbReference type="ARBA" id="ARBA00004613"/>
    </source>
</evidence>
<dbReference type="Proteomes" id="UP000324222">
    <property type="component" value="Unassembled WGS sequence"/>
</dbReference>
<evidence type="ECO:0000256" key="6">
    <source>
        <dbReference type="SAM" id="Phobius"/>
    </source>
</evidence>
<evidence type="ECO:0000313" key="7">
    <source>
        <dbReference type="EMBL" id="MPC25086.1"/>
    </source>
</evidence>
<comment type="caution">
    <text evidence="7">The sequence shown here is derived from an EMBL/GenBank/DDBJ whole genome shotgun (WGS) entry which is preliminary data.</text>
</comment>
<keyword evidence="5" id="KW-0732">Signal</keyword>
<dbReference type="InterPro" id="IPR002047">
    <property type="entry name" value="Adipokinetic_hormone_CS"/>
</dbReference>
<comment type="subcellular location">
    <subcellularLocation>
        <location evidence="2">Secreted</location>
    </subcellularLocation>
</comment>
<dbReference type="GO" id="GO:0005179">
    <property type="term" value="F:hormone activity"/>
    <property type="evidence" value="ECO:0007669"/>
    <property type="project" value="InterPro"/>
</dbReference>
<feature type="transmembrane region" description="Helical" evidence="6">
    <location>
        <begin position="29"/>
        <end position="51"/>
    </location>
</feature>
<protein>
    <submittedName>
        <fullName evidence="7">Red pigment-concentrating prohormone</fullName>
    </submittedName>
</protein>
<evidence type="ECO:0000256" key="1">
    <source>
        <dbReference type="ARBA" id="ARBA00002463"/>
    </source>
</evidence>
<reference evidence="7 8" key="1">
    <citation type="submission" date="2019-05" db="EMBL/GenBank/DDBJ databases">
        <title>Another draft genome of Portunus trituberculatus and its Hox gene families provides insights of decapod evolution.</title>
        <authorList>
            <person name="Jeong J.-H."/>
            <person name="Song I."/>
            <person name="Kim S."/>
            <person name="Choi T."/>
            <person name="Kim D."/>
            <person name="Ryu S."/>
            <person name="Kim W."/>
        </authorList>
    </citation>
    <scope>NUCLEOTIDE SEQUENCE [LARGE SCALE GENOMIC DNA]</scope>
    <source>
        <tissue evidence="7">Muscle</tissue>
    </source>
</reference>
<evidence type="ECO:0000256" key="5">
    <source>
        <dbReference type="ARBA" id="ARBA00022729"/>
    </source>
</evidence>
<proteinExistence type="predicted"/>
<evidence type="ECO:0000313" key="8">
    <source>
        <dbReference type="Proteomes" id="UP000324222"/>
    </source>
</evidence>
<keyword evidence="6" id="KW-0812">Transmembrane</keyword>
<organism evidence="7 8">
    <name type="scientific">Portunus trituberculatus</name>
    <name type="common">Swimming crab</name>
    <name type="synonym">Neptunus trituberculatus</name>
    <dbReference type="NCBI Taxonomy" id="210409"/>
    <lineage>
        <taxon>Eukaryota</taxon>
        <taxon>Metazoa</taxon>
        <taxon>Ecdysozoa</taxon>
        <taxon>Arthropoda</taxon>
        <taxon>Crustacea</taxon>
        <taxon>Multicrustacea</taxon>
        <taxon>Malacostraca</taxon>
        <taxon>Eumalacostraca</taxon>
        <taxon>Eucarida</taxon>
        <taxon>Decapoda</taxon>
        <taxon>Pleocyemata</taxon>
        <taxon>Brachyura</taxon>
        <taxon>Eubrachyura</taxon>
        <taxon>Portunoidea</taxon>
        <taxon>Portunidae</taxon>
        <taxon>Portuninae</taxon>
        <taxon>Portunus</taxon>
    </lineage>
</organism>
<accession>A0A5B7DVR2</accession>
<name>A0A5B7DVR2_PORTR</name>